<dbReference type="SUPFAM" id="SSF49265">
    <property type="entry name" value="Fibronectin type III"/>
    <property type="match status" value="1"/>
</dbReference>
<reference evidence="2 3" key="1">
    <citation type="journal article" date="2024" name="Int. J. Mol. Sci.">
        <title>Exploration of Alicyclobacillus spp. Genome in Search of Antibiotic Resistance.</title>
        <authorList>
            <person name="Bucka-Kolendo J."/>
            <person name="Kiousi D.E."/>
            <person name="Dekowska A."/>
            <person name="Mikolajczuk-Szczyrba A."/>
            <person name="Karadedos D.M."/>
            <person name="Michael P."/>
            <person name="Galanis A."/>
            <person name="Sokolowska B."/>
        </authorList>
    </citation>
    <scope>NUCLEOTIDE SEQUENCE [LARGE SCALE GENOMIC DNA]</scope>
    <source>
        <strain evidence="2 3">KKP 3000</strain>
    </source>
</reference>
<dbReference type="Gene3D" id="2.60.40.10">
    <property type="entry name" value="Immunoglobulins"/>
    <property type="match status" value="3"/>
</dbReference>
<comment type="caution">
    <text evidence="2">The sequence shown here is derived from an EMBL/GenBank/DDBJ whole genome shotgun (WGS) entry which is preliminary data.</text>
</comment>
<dbReference type="CDD" id="cd15482">
    <property type="entry name" value="Sialidase_non-viral"/>
    <property type="match status" value="1"/>
</dbReference>
<dbReference type="InterPro" id="IPR013783">
    <property type="entry name" value="Ig-like_fold"/>
</dbReference>
<dbReference type="RefSeq" id="WP_275474230.1">
    <property type="nucleotide sequence ID" value="NZ_CP162940.1"/>
</dbReference>
<evidence type="ECO:0000313" key="2">
    <source>
        <dbReference type="EMBL" id="MFB5192649.1"/>
    </source>
</evidence>
<sequence length="1409" mass="150397">MGTVAQFTPAPPEPLTSSGSSYVSNNGQIQVEFTQDDQGNNVMRFTGLAANTSVSWLPQDVKYFDNTGMEDVVYSTNNDADLFVTRNFSARYDGHFPDVEEYWTVQAGQVKHYATLTGDMREPLPFLTDPQLAIGGILEFDPSFSIRTMGMNMSGDFTTSEALEIVDSSDQVVFTLPPIEVWDQDGNRTGGTYSVTMNGAGSVYVAMCVDYTWLSQDSIVYPVVIDPTVIVSSAMNPSTGSGRRLVELSNGWILSLLQDTSVNPYALRVYVSKDGSNTWAQLCYIQQTTSGSGDNLNDAAMVSTGTQACVIASWNNNSVLAWTFDATTVTNTNLYSSFVYVDQNATALGPHLDACLDPSGNIHATWCSRTSAIPNSYNIRYAKSTNSGSSWTTATYCSSSPQNTSGSDDQYPCIVVNGSNNPVIIYAHNDVSSSYDIGAWYFDGTTWHNDTVYAINTNQQKNPKAVLDPTSGYLHVVWQGTVNSIAQILYTYSTDGGQTWAPVLVLTNDSNTQAAPTIAIDTVNRNLYVFWQGIDSTINSSYYQIREIVRTMSTNSWSNETSLTSQSSANANAVQVMISTGSLYYMWQDSQASKVDIAVISVDSAPNAPILGSVPNFDASTANTFTWTFSDPDPGDTQSAFELKIIDVSTGDTVVDTGKVVSVASNYTLPANTLTNGKQYQWAVATWDAQGVEGSYSQYGTFNTAAVPTVQVTFPSQNAPDMTSHLTVQWNYSDPGNNAQATYDVTLEDVNSNVLYDSGSITDPNGTARAYTIPYTLANNSTYQVKVAVTNSQGVAGTSSLVEFTTNFTAPQQPTLNTTPIPTSAKITLAMTNYVSTNLVLNSGFEVVTTTAQLFNDALTSYTGSSAAPWTLRGGSFTFGSTGATSTALGSSMSAGNSAWSPILGSDGSTKLSLTAQATFTTPSTIPSSGTNLCYLQLYRDVNDRYKLDLDQGNNTFVLQKCVAGTFTNLSSVSVTPAASTSYTMTMSLDPAGNLTAKLYSGTSATGTPLQTLTATDTSLTGGFLIAVGGDTGVVITNAQVTGPWSNGWTVIGHDTGTIAAWSLTTSAYNGDYSATVYSPSTTTSYIGHPEGTSGMAVTGGGTYTVSAYVDASAMTSGSAGIRFLERDSSGNLIQDHSIVASANAGQAVQRIAATITTQSTTAYVNVRLELNGAGTALFDCIQLERSWSSTPYIENDSTTAPVTAPGIAYNDVYRRNTGTTAWTRIATQVNSSGTYDDYAVASGQGYDYKITAIGNNGTQIDSQVVTNQSIDLSYTGTWIHDVSDPAGTILNLPYYNNSMGSTDGTTPNGETYTPNAETIQVAGRTLPIVEFGENYTYSLNKGSVVCMTADGTWPILENLIRNTQTTLCIRDGRGKSIFGNIIGYTTSELVFGTQVDLSLQQTSYSIAV</sequence>
<proteinExistence type="predicted"/>
<feature type="region of interest" description="Disordered" evidence="1">
    <location>
        <begin position="1"/>
        <end position="22"/>
    </location>
</feature>
<accession>A0ABV5AK53</accession>
<gene>
    <name evidence="2" type="ORF">KKP3000_001858</name>
</gene>
<evidence type="ECO:0008006" key="4">
    <source>
        <dbReference type="Google" id="ProtNLM"/>
    </source>
</evidence>
<dbReference type="Gene3D" id="2.120.10.10">
    <property type="match status" value="1"/>
</dbReference>
<dbReference type="SUPFAM" id="SSF50939">
    <property type="entry name" value="Sialidases"/>
    <property type="match status" value="1"/>
</dbReference>
<dbReference type="InterPro" id="IPR036278">
    <property type="entry name" value="Sialidase_sf"/>
</dbReference>
<dbReference type="Gene3D" id="2.60.120.260">
    <property type="entry name" value="Galactose-binding domain-like"/>
    <property type="match status" value="1"/>
</dbReference>
<dbReference type="InterPro" id="IPR036116">
    <property type="entry name" value="FN3_sf"/>
</dbReference>
<name>A0ABV5AK53_9BACL</name>
<dbReference type="Pfam" id="PF25788">
    <property type="entry name" value="Ig_Rha78A_N"/>
    <property type="match status" value="1"/>
</dbReference>
<organism evidence="2 3">
    <name type="scientific">Alicyclobacillus fastidiosus</name>
    <dbReference type="NCBI Taxonomy" id="392011"/>
    <lineage>
        <taxon>Bacteria</taxon>
        <taxon>Bacillati</taxon>
        <taxon>Bacillota</taxon>
        <taxon>Bacilli</taxon>
        <taxon>Bacillales</taxon>
        <taxon>Alicyclobacillaceae</taxon>
        <taxon>Alicyclobacillus</taxon>
    </lineage>
</organism>
<dbReference type="Gene3D" id="2.60.120.560">
    <property type="entry name" value="Exo-inulinase, domain 1"/>
    <property type="match status" value="1"/>
</dbReference>
<dbReference type="EMBL" id="JBDXSU010000026">
    <property type="protein sequence ID" value="MFB5192649.1"/>
    <property type="molecule type" value="Genomic_DNA"/>
</dbReference>
<protein>
    <recommendedName>
        <fullName evidence="4">Fibronectin type-III domain-containing protein</fullName>
    </recommendedName>
</protein>
<evidence type="ECO:0000256" key="1">
    <source>
        <dbReference type="SAM" id="MobiDB-lite"/>
    </source>
</evidence>
<keyword evidence="3" id="KW-1185">Reference proteome</keyword>
<dbReference type="Proteomes" id="UP001579974">
    <property type="component" value="Unassembled WGS sequence"/>
</dbReference>
<evidence type="ECO:0000313" key="3">
    <source>
        <dbReference type="Proteomes" id="UP001579974"/>
    </source>
</evidence>